<feature type="compositionally biased region" description="Basic and acidic residues" evidence="1">
    <location>
        <begin position="24"/>
        <end position="44"/>
    </location>
</feature>
<dbReference type="EMBL" id="GBEZ01002509">
    <property type="protein sequence ID" value="JAC82553.1"/>
    <property type="molecule type" value="Transcribed_RNA"/>
</dbReference>
<sequence>VPRMSRQGGAHQGGGIWEMGVKQASEEQSRREGEVGRDEEEHISKQPSLGRHPPTPVSLVVKGTAPCTCISSFPLLLRWKQT</sequence>
<proteinExistence type="predicted"/>
<protein>
    <submittedName>
        <fullName evidence="2">Uncharacterized protein</fullName>
    </submittedName>
</protein>
<feature type="region of interest" description="Disordered" evidence="1">
    <location>
        <begin position="1"/>
        <end position="57"/>
    </location>
</feature>
<evidence type="ECO:0000256" key="1">
    <source>
        <dbReference type="SAM" id="MobiDB-lite"/>
    </source>
</evidence>
<name>A0A061SE41_9CHLO</name>
<accession>A0A061SE41</accession>
<gene>
    <name evidence="2" type="ORF">TSPGSL018_5470</name>
</gene>
<dbReference type="AlphaFoldDB" id="A0A061SE41"/>
<reference evidence="2" key="1">
    <citation type="submission" date="2014-05" db="EMBL/GenBank/DDBJ databases">
        <title>The transcriptome of the halophilic microalga Tetraselmis sp. GSL018 isolated from the Great Salt Lake, Utah.</title>
        <authorList>
            <person name="Jinkerson R.E."/>
            <person name="D'Adamo S."/>
            <person name="Posewitz M.C."/>
        </authorList>
    </citation>
    <scope>NUCLEOTIDE SEQUENCE</scope>
    <source>
        <strain evidence="2">GSL018</strain>
    </source>
</reference>
<feature type="non-terminal residue" evidence="2">
    <location>
        <position position="1"/>
    </location>
</feature>
<evidence type="ECO:0000313" key="2">
    <source>
        <dbReference type="EMBL" id="JAC82553.1"/>
    </source>
</evidence>
<organism evidence="2">
    <name type="scientific">Tetraselmis sp. GSL018</name>
    <dbReference type="NCBI Taxonomy" id="582737"/>
    <lineage>
        <taxon>Eukaryota</taxon>
        <taxon>Viridiplantae</taxon>
        <taxon>Chlorophyta</taxon>
        <taxon>core chlorophytes</taxon>
        <taxon>Chlorodendrophyceae</taxon>
        <taxon>Chlorodendrales</taxon>
        <taxon>Chlorodendraceae</taxon>
        <taxon>Tetraselmis</taxon>
    </lineage>
</organism>